<dbReference type="AlphaFoldDB" id="A0AAV0AMX0"/>
<dbReference type="EMBL" id="CALTRL010000916">
    <property type="protein sequence ID" value="CAH7670061.1"/>
    <property type="molecule type" value="Genomic_DNA"/>
</dbReference>
<proteinExistence type="predicted"/>
<reference evidence="2" key="1">
    <citation type="submission" date="2022-06" db="EMBL/GenBank/DDBJ databases">
        <authorList>
            <consortium name="SYNGENTA / RWTH Aachen University"/>
        </authorList>
    </citation>
    <scope>NUCLEOTIDE SEQUENCE</scope>
</reference>
<comment type="caution">
    <text evidence="2">The sequence shown here is derived from an EMBL/GenBank/DDBJ whole genome shotgun (WGS) entry which is preliminary data.</text>
</comment>
<gene>
    <name evidence="2" type="ORF">PPACK8108_LOCUS4738</name>
</gene>
<name>A0AAV0AMX0_PHAPC</name>
<evidence type="ECO:0000313" key="2">
    <source>
        <dbReference type="EMBL" id="CAH7670061.1"/>
    </source>
</evidence>
<evidence type="ECO:0000256" key="1">
    <source>
        <dbReference type="SAM" id="MobiDB-lite"/>
    </source>
</evidence>
<sequence>MGEKGAGREGKVTALASSSFDQMGRVVLFGHWMELSIGREWKRIEESSCWGWPPQTPLVVGTNKARQPPSLPPQASLQSVLKGGSFFQLSPNPPRLNSQKGAWGNSNSSPSHLQSKYRSKKINQFNPGSIRVPILEN</sequence>
<accession>A0AAV0AMX0</accession>
<organism evidence="2 3">
    <name type="scientific">Phakopsora pachyrhizi</name>
    <name type="common">Asian soybean rust disease fungus</name>
    <dbReference type="NCBI Taxonomy" id="170000"/>
    <lineage>
        <taxon>Eukaryota</taxon>
        <taxon>Fungi</taxon>
        <taxon>Dikarya</taxon>
        <taxon>Basidiomycota</taxon>
        <taxon>Pucciniomycotina</taxon>
        <taxon>Pucciniomycetes</taxon>
        <taxon>Pucciniales</taxon>
        <taxon>Phakopsoraceae</taxon>
        <taxon>Phakopsora</taxon>
    </lineage>
</organism>
<feature type="region of interest" description="Disordered" evidence="1">
    <location>
        <begin position="86"/>
        <end position="120"/>
    </location>
</feature>
<keyword evidence="3" id="KW-1185">Reference proteome</keyword>
<protein>
    <submittedName>
        <fullName evidence="2">Uncharacterized protein</fullName>
    </submittedName>
</protein>
<dbReference type="Proteomes" id="UP001153365">
    <property type="component" value="Unassembled WGS sequence"/>
</dbReference>
<evidence type="ECO:0000313" key="3">
    <source>
        <dbReference type="Proteomes" id="UP001153365"/>
    </source>
</evidence>
<feature type="compositionally biased region" description="Polar residues" evidence="1">
    <location>
        <begin position="87"/>
        <end position="114"/>
    </location>
</feature>